<gene>
    <name evidence="1" type="ORF">SCE1572_06715</name>
</gene>
<evidence type="ECO:0000313" key="2">
    <source>
        <dbReference type="Proteomes" id="UP000014803"/>
    </source>
</evidence>
<organism evidence="1 2">
    <name type="scientific">Sorangium cellulosum So0157-2</name>
    <dbReference type="NCBI Taxonomy" id="1254432"/>
    <lineage>
        <taxon>Bacteria</taxon>
        <taxon>Pseudomonadati</taxon>
        <taxon>Myxococcota</taxon>
        <taxon>Polyangia</taxon>
        <taxon>Polyangiales</taxon>
        <taxon>Polyangiaceae</taxon>
        <taxon>Sorangium</taxon>
    </lineage>
</organism>
<name>S4XQT1_SORCE</name>
<reference evidence="1 2" key="1">
    <citation type="journal article" date="2013" name="Sci. Rep.">
        <title>Extraordinary expansion of a Sorangium cellulosum genome from an alkaline milieu.</title>
        <authorList>
            <person name="Han K."/>
            <person name="Li Z.F."/>
            <person name="Peng R."/>
            <person name="Zhu L.P."/>
            <person name="Zhou T."/>
            <person name="Wang L.G."/>
            <person name="Li S.G."/>
            <person name="Zhang X.B."/>
            <person name="Hu W."/>
            <person name="Wu Z.H."/>
            <person name="Qin N."/>
            <person name="Li Y.Z."/>
        </authorList>
    </citation>
    <scope>NUCLEOTIDE SEQUENCE [LARGE SCALE GENOMIC DNA]</scope>
    <source>
        <strain evidence="1 2">So0157-2</strain>
    </source>
</reference>
<dbReference type="KEGG" id="scu:SCE1572_06715"/>
<dbReference type="HOGENOM" id="CLU_3257957_0_0_7"/>
<evidence type="ECO:0000313" key="1">
    <source>
        <dbReference type="EMBL" id="AGP34215.1"/>
    </source>
</evidence>
<accession>S4XQT1</accession>
<dbReference type="PATRIC" id="fig|1254432.3.peg.1492"/>
<dbReference type="EMBL" id="CP003969">
    <property type="protein sequence ID" value="AGP34215.1"/>
    <property type="molecule type" value="Genomic_DNA"/>
</dbReference>
<dbReference type="AlphaFoldDB" id="S4XQT1"/>
<sequence length="42" mass="4726">MRHDQEGRRSDARVHALGCKLAGPESRFGVVLQIPFVLYTSQ</sequence>
<protein>
    <submittedName>
        <fullName evidence="1">Uncharacterized protein</fullName>
    </submittedName>
</protein>
<dbReference type="Proteomes" id="UP000014803">
    <property type="component" value="Chromosome"/>
</dbReference>
<proteinExistence type="predicted"/>